<dbReference type="Gene3D" id="3.40.50.1820">
    <property type="entry name" value="alpha/beta hydrolase"/>
    <property type="match status" value="1"/>
</dbReference>
<feature type="transmembrane region" description="Helical" evidence="2">
    <location>
        <begin position="497"/>
        <end position="519"/>
    </location>
</feature>
<keyword evidence="2" id="KW-0812">Transmembrane</keyword>
<dbReference type="Proteomes" id="UP001333102">
    <property type="component" value="Chromosome"/>
</dbReference>
<dbReference type="PRINTS" id="PR00111">
    <property type="entry name" value="ABHYDROLASE"/>
</dbReference>
<gene>
    <name evidence="4" type="ORF">VLY81_00200</name>
</gene>
<keyword evidence="2" id="KW-1133">Transmembrane helix</keyword>
<comment type="similarity">
    <text evidence="1">Belongs to the AB hydrolase superfamily. FUS2 hydrolase family.</text>
</comment>
<evidence type="ECO:0000259" key="3">
    <source>
        <dbReference type="Pfam" id="PF00561"/>
    </source>
</evidence>
<keyword evidence="5" id="KW-1185">Reference proteome</keyword>
<dbReference type="InterPro" id="IPR050261">
    <property type="entry name" value="FrsA_esterase"/>
</dbReference>
<evidence type="ECO:0000313" key="4">
    <source>
        <dbReference type="EMBL" id="WRP14626.1"/>
    </source>
</evidence>
<keyword evidence="4" id="KW-0378">Hydrolase</keyword>
<proteinExistence type="inferred from homology"/>
<reference evidence="5" key="1">
    <citation type="submission" date="2023-12" db="EMBL/GenBank/DDBJ databases">
        <title>Novel isolates from deep terrestrial aquifers shed light on the physiology and ecology of the class Limnochordia.</title>
        <authorList>
            <person name="Karnachuk O.V."/>
            <person name="Lukina A.P."/>
            <person name="Avakyan M.R."/>
            <person name="Kadnikov V."/>
            <person name="Begmatov S."/>
            <person name="Beletsky A.V."/>
            <person name="Mardanov A.V."/>
            <person name="Ravin N.V."/>
        </authorList>
    </citation>
    <scope>NUCLEOTIDE SEQUENCE [LARGE SCALE GENOMIC DNA]</scope>
    <source>
        <strain evidence="5">LN</strain>
    </source>
</reference>
<feature type="domain" description="AB hydrolase-1" evidence="3">
    <location>
        <begin position="65"/>
        <end position="168"/>
    </location>
</feature>
<keyword evidence="2" id="KW-0472">Membrane</keyword>
<feature type="transmembrane region" description="Helical" evidence="2">
    <location>
        <begin position="283"/>
        <end position="304"/>
    </location>
</feature>
<protein>
    <submittedName>
        <fullName evidence="4">Alpha/beta fold hydrolase</fullName>
    </submittedName>
</protein>
<feature type="transmembrane region" description="Helical" evidence="2">
    <location>
        <begin position="570"/>
        <end position="588"/>
    </location>
</feature>
<evidence type="ECO:0000256" key="1">
    <source>
        <dbReference type="ARBA" id="ARBA00038115"/>
    </source>
</evidence>
<accession>A0ABZ1BQD4</accession>
<dbReference type="RefSeq" id="WP_324668981.1">
    <property type="nucleotide sequence ID" value="NZ_CP141614.1"/>
</dbReference>
<evidence type="ECO:0000256" key="2">
    <source>
        <dbReference type="SAM" id="Phobius"/>
    </source>
</evidence>
<feature type="transmembrane region" description="Helical" evidence="2">
    <location>
        <begin position="539"/>
        <end position="558"/>
    </location>
</feature>
<name>A0ABZ1BQD4_9FIRM</name>
<dbReference type="EMBL" id="CP141614">
    <property type="protein sequence ID" value="WRP14626.1"/>
    <property type="molecule type" value="Genomic_DNA"/>
</dbReference>
<feature type="transmembrane region" description="Helical" evidence="2">
    <location>
        <begin position="365"/>
        <end position="388"/>
    </location>
</feature>
<organism evidence="4 5">
    <name type="scientific">Geochorda subterranea</name>
    <dbReference type="NCBI Taxonomy" id="3109564"/>
    <lineage>
        <taxon>Bacteria</taxon>
        <taxon>Bacillati</taxon>
        <taxon>Bacillota</taxon>
        <taxon>Limnochordia</taxon>
        <taxon>Limnochordales</taxon>
        <taxon>Geochordaceae</taxon>
        <taxon>Geochorda</taxon>
    </lineage>
</organism>
<feature type="transmembrane region" description="Helical" evidence="2">
    <location>
        <begin position="459"/>
        <end position="476"/>
    </location>
</feature>
<dbReference type="InterPro" id="IPR029058">
    <property type="entry name" value="AB_hydrolase_fold"/>
</dbReference>
<feature type="transmembrane region" description="Helical" evidence="2">
    <location>
        <begin position="325"/>
        <end position="345"/>
    </location>
</feature>
<feature type="transmembrane region" description="Helical" evidence="2">
    <location>
        <begin position="418"/>
        <end position="439"/>
    </location>
</feature>
<dbReference type="GO" id="GO:0016787">
    <property type="term" value="F:hydrolase activity"/>
    <property type="evidence" value="ECO:0007669"/>
    <property type="project" value="UniProtKB-KW"/>
</dbReference>
<dbReference type="PANTHER" id="PTHR22946">
    <property type="entry name" value="DIENELACTONE HYDROLASE DOMAIN-CONTAINING PROTEIN-RELATED"/>
    <property type="match status" value="1"/>
</dbReference>
<evidence type="ECO:0000313" key="5">
    <source>
        <dbReference type="Proteomes" id="UP001333102"/>
    </source>
</evidence>
<dbReference type="InterPro" id="IPR000073">
    <property type="entry name" value="AB_hydrolase_1"/>
</dbReference>
<dbReference type="Pfam" id="PF00561">
    <property type="entry name" value="Abhydrolase_1"/>
    <property type="match status" value="1"/>
</dbReference>
<sequence length="589" mass="64088">MRRYTLVALAVAIVLVGGWLASWVQTAGGDVRVTDARFAGQDGRMLSGLLYVPANATNRTPAPGLLLMHGYINSRETQSGFAIEFARRGYVTLSMDMAGHGYSDPIGGDLSRGAYDGLRFLASLPFVDAGRIGVEGHSMGGWSVLAAADRLPELVKTVVLVGSSSETLGAPRILPDGKFNVGVVFSRYDEFAQLMWGVPRARDIVRSAKLRTAFGTSEEVEPYRLYGDFGAETARMLYIPDTTHPGAHLSREAIGNALDFVQASIPAPRPLDPSDQIWPWKELGTTLGLVGAVLFLFGLAGLLLDTPYFKGLVKALPPAVDTSRAGWVVGAMLTTAIPAITFFRFQHLGNQWIPTSAFWPQSLTIGFMVWALLNAGIALVLFGAWHLLWGRRRGGGARAYGLSTAGAGVAGWRYLGRALLLAVIVTAATHALLSLVQWAFLVDFRFWVVALKPMDVRRFLIFLRFLVPFAAFFVVWSMALHGQLRLPEYGKESTTRWVWMVANGLVAVLGLAVLVALQVGTLKLTERLFFPTEPLLGIVAYQFLPLLAVAAVLSTYLFRRTGTIYPGAFLNALFVTWYIVAGQAIQFAG</sequence>
<dbReference type="SUPFAM" id="SSF53474">
    <property type="entry name" value="alpha/beta-Hydrolases"/>
    <property type="match status" value="1"/>
</dbReference>